<organism evidence="2 3">
    <name type="scientific">Bradyrhizobium commune</name>
    <dbReference type="NCBI Taxonomy" id="83627"/>
    <lineage>
        <taxon>Bacteria</taxon>
        <taxon>Pseudomonadati</taxon>
        <taxon>Pseudomonadota</taxon>
        <taxon>Alphaproteobacteria</taxon>
        <taxon>Hyphomicrobiales</taxon>
        <taxon>Nitrobacteraceae</taxon>
        <taxon>Bradyrhizobium</taxon>
    </lineage>
</organism>
<dbReference type="Gene3D" id="3.40.190.10">
    <property type="entry name" value="Periplasmic binding protein-like II"/>
    <property type="match status" value="1"/>
</dbReference>
<gene>
    <name evidence="2" type="ORF">IC761_32620</name>
</gene>
<reference evidence="2 3" key="1">
    <citation type="submission" date="2020-09" db="EMBL/GenBank/DDBJ databases">
        <title>Complete genomes of bradyrhizobia occurring on native shrubby legumes in Australia.</title>
        <authorList>
            <person name="Lafay B."/>
        </authorList>
    </citation>
    <scope>NUCLEOTIDE SEQUENCE [LARGE SCALE GENOMIC DNA]</scope>
    <source>
        <strain evidence="2 3">BDV5040</strain>
    </source>
</reference>
<evidence type="ECO:0000313" key="3">
    <source>
        <dbReference type="Proteomes" id="UP000594621"/>
    </source>
</evidence>
<dbReference type="AlphaFoldDB" id="A0A7S9GZ48"/>
<evidence type="ECO:0000256" key="1">
    <source>
        <dbReference type="ARBA" id="ARBA00006987"/>
    </source>
</evidence>
<evidence type="ECO:0000313" key="2">
    <source>
        <dbReference type="EMBL" id="QPF91153.1"/>
    </source>
</evidence>
<dbReference type="InterPro" id="IPR005064">
    <property type="entry name" value="BUG"/>
</dbReference>
<dbReference type="EMBL" id="CP061379">
    <property type="protein sequence ID" value="QPF91153.1"/>
    <property type="molecule type" value="Genomic_DNA"/>
</dbReference>
<name>A0A7S9GZ48_9BRAD</name>
<dbReference type="InterPro" id="IPR042100">
    <property type="entry name" value="Bug_dom1"/>
</dbReference>
<dbReference type="KEGG" id="bcou:IC761_32620"/>
<dbReference type="Proteomes" id="UP000594621">
    <property type="component" value="Chromosome"/>
</dbReference>
<dbReference type="PANTHER" id="PTHR42928">
    <property type="entry name" value="TRICARBOXYLATE-BINDING PROTEIN"/>
    <property type="match status" value="1"/>
</dbReference>
<comment type="similarity">
    <text evidence="1">Belongs to the UPF0065 (bug) family.</text>
</comment>
<accession>A0A7S9GZ48</accession>
<dbReference type="RefSeq" id="WP_195800727.1">
    <property type="nucleotide sequence ID" value="NZ_CP061379.1"/>
</dbReference>
<dbReference type="PIRSF" id="PIRSF017082">
    <property type="entry name" value="YflP"/>
    <property type="match status" value="1"/>
</dbReference>
<dbReference type="PANTHER" id="PTHR42928:SF5">
    <property type="entry name" value="BLR1237 PROTEIN"/>
    <property type="match status" value="1"/>
</dbReference>
<dbReference type="Gene3D" id="3.40.190.150">
    <property type="entry name" value="Bordetella uptake gene, domain 1"/>
    <property type="match status" value="1"/>
</dbReference>
<proteinExistence type="inferred from homology"/>
<protein>
    <submittedName>
        <fullName evidence="2">Tripartite tricarboxylate transporter substrate binding protein</fullName>
    </submittedName>
</protein>
<keyword evidence="3" id="KW-1185">Reference proteome</keyword>
<sequence>MALKTTRRAFIATGAATIALSYHDRGWTQTWPSRPIKIICGYPAGGLTDSLARIYGEYLSQRLSQSVVVENKAGASGSIAAAAVKQSPHDGYTLLVANTVTLAQSRVLVKSLPYDADKDFVLISCMPAGPLPFVAAKATNVTNLKELVDYARKNETNVGTWGPGSLPHIAVAELNKQYDLRMKAVFYRGEAPMWQDFAAGVLQAAMGSYTNTVNALESGTGKAIALPARTRSSKLPDVPTFAEQGVDSRIFALTGYIFLAGPAGMPQEIVERLSDLMIEAGRTDKIQKLLDSYGIDESAQGHIAFRKLYDSETPIWVDATRALGLAPE</sequence>
<dbReference type="SUPFAM" id="SSF53850">
    <property type="entry name" value="Periplasmic binding protein-like II"/>
    <property type="match status" value="1"/>
</dbReference>
<dbReference type="Pfam" id="PF03401">
    <property type="entry name" value="TctC"/>
    <property type="match status" value="1"/>
</dbReference>
<dbReference type="CDD" id="cd07012">
    <property type="entry name" value="PBP2_Bug_TTT"/>
    <property type="match status" value="1"/>
</dbReference>